<sequence length="169" mass="18396">MPSYVQASMDSIGELFLYCGSKKTAGSNSYLETGGGENFSIVAEYGWEMSPNSAASLENVSFSLSLTIPAYDSAVSMVFNAVNQRDKVTKLVLNDVTKRYGKCAIQATYTAENGQITHVSFHKHSAVYNSENKMNCAIGSMTILFKFEKMSFDDNQNQTSGNIKTTDGG</sequence>
<keyword evidence="2" id="KW-1185">Reference proteome</keyword>
<gene>
    <name evidence="1" type="ORF">F0R74_10020</name>
</gene>
<protein>
    <recommendedName>
        <fullName evidence="3">Type VI secretion system tube protein Hcp</fullName>
    </recommendedName>
</protein>
<proteinExistence type="predicted"/>
<geneLocation type="plasmid" evidence="1 2">
    <name>pE103_15_1</name>
</geneLocation>
<dbReference type="Proteomes" id="UP000322509">
    <property type="component" value="Plasmid pE103_15_1"/>
</dbReference>
<reference evidence="1 2" key="1">
    <citation type="submission" date="2019-09" db="EMBL/GenBank/DDBJ databases">
        <title>Complete genome sequence of Francisella marina E103-15.</title>
        <authorList>
            <person name="Tekedar H.C."/>
            <person name="Griffin M.J."/>
            <person name="Waldbieser G.C."/>
            <person name="Soto E."/>
        </authorList>
    </citation>
    <scope>NUCLEOTIDE SEQUENCE [LARGE SCALE GENOMIC DNA]</scope>
    <source>
        <strain evidence="1 2">E103-15</strain>
        <plasmid evidence="1 2">pE103_15_1</plasmid>
    </source>
</reference>
<dbReference type="EMBL" id="CP043551">
    <property type="protein sequence ID" value="QEO58225.1"/>
    <property type="molecule type" value="Genomic_DNA"/>
</dbReference>
<keyword evidence="1" id="KW-0614">Plasmid</keyword>
<name>A0ABX5ZJ30_9GAMM</name>
<evidence type="ECO:0000313" key="2">
    <source>
        <dbReference type="Proteomes" id="UP000322509"/>
    </source>
</evidence>
<evidence type="ECO:0008006" key="3">
    <source>
        <dbReference type="Google" id="ProtNLM"/>
    </source>
</evidence>
<accession>A0ABX5ZJ30</accession>
<evidence type="ECO:0000313" key="1">
    <source>
        <dbReference type="EMBL" id="QEO58225.1"/>
    </source>
</evidence>
<organism evidence="1 2">
    <name type="scientific">Francisella marina</name>
    <dbReference type="NCBI Taxonomy" id="2249302"/>
    <lineage>
        <taxon>Bacteria</taxon>
        <taxon>Pseudomonadati</taxon>
        <taxon>Pseudomonadota</taxon>
        <taxon>Gammaproteobacteria</taxon>
        <taxon>Thiotrichales</taxon>
        <taxon>Francisellaceae</taxon>
        <taxon>Francisella</taxon>
    </lineage>
</organism>
<dbReference type="RefSeq" id="WP_149369232.1">
    <property type="nucleotide sequence ID" value="NZ_CP043551.1"/>
</dbReference>